<dbReference type="NCBIfam" id="TIGR02729">
    <property type="entry name" value="Obg_CgtA"/>
    <property type="match status" value="1"/>
</dbReference>
<dbReference type="AlphaFoldDB" id="A0A6L9W595"/>
<name>A0A6L9W595_9ACTN</name>
<keyword evidence="3 9" id="KW-0963">Cytoplasm</keyword>
<dbReference type="InterPro" id="IPR006073">
    <property type="entry name" value="GTP-bd"/>
</dbReference>
<dbReference type="InterPro" id="IPR036346">
    <property type="entry name" value="GTP-bd_prot_GTP1/OBG_C_sf"/>
</dbReference>
<organism evidence="14 15">
    <name type="scientific">Blastococcus saxobsidens</name>
    <dbReference type="NCBI Taxonomy" id="138336"/>
    <lineage>
        <taxon>Bacteria</taxon>
        <taxon>Bacillati</taxon>
        <taxon>Actinomycetota</taxon>
        <taxon>Actinomycetes</taxon>
        <taxon>Geodermatophilales</taxon>
        <taxon>Geodermatophilaceae</taxon>
        <taxon>Blastococcus</taxon>
    </lineage>
</organism>
<evidence type="ECO:0000256" key="1">
    <source>
        <dbReference type="ARBA" id="ARBA00001946"/>
    </source>
</evidence>
<feature type="compositionally biased region" description="Acidic residues" evidence="10">
    <location>
        <begin position="485"/>
        <end position="510"/>
    </location>
</feature>
<evidence type="ECO:0000256" key="7">
    <source>
        <dbReference type="ARBA" id="ARBA00022842"/>
    </source>
</evidence>
<dbReference type="PROSITE" id="PS51710">
    <property type="entry name" value="G_OBG"/>
    <property type="match status" value="1"/>
</dbReference>
<dbReference type="InterPro" id="IPR006074">
    <property type="entry name" value="GTP1-OBG_CS"/>
</dbReference>
<feature type="binding site" evidence="9">
    <location>
        <begin position="166"/>
        <end position="173"/>
    </location>
    <ligand>
        <name>GTP</name>
        <dbReference type="ChEBI" id="CHEBI:37565"/>
    </ligand>
</feature>
<keyword evidence="7 9" id="KW-0460">Magnesium</keyword>
<feature type="domain" description="OBG-type G" evidence="11">
    <location>
        <begin position="160"/>
        <end position="334"/>
    </location>
</feature>
<feature type="binding site" evidence="9">
    <location>
        <position position="193"/>
    </location>
    <ligand>
        <name>Mg(2+)</name>
        <dbReference type="ChEBI" id="CHEBI:18420"/>
    </ligand>
</feature>
<dbReference type="PRINTS" id="PR00326">
    <property type="entry name" value="GTP1OBG"/>
</dbReference>
<keyword evidence="6 9" id="KW-0378">Hydrolase</keyword>
<dbReference type="Gene3D" id="2.70.210.12">
    <property type="entry name" value="GTP1/OBG domain"/>
    <property type="match status" value="1"/>
</dbReference>
<feature type="binding site" evidence="9">
    <location>
        <begin position="286"/>
        <end position="289"/>
    </location>
    <ligand>
        <name>GTP</name>
        <dbReference type="ChEBI" id="CHEBI:37565"/>
    </ligand>
</feature>
<gene>
    <name evidence="14" type="primary">obgE</name>
    <name evidence="9" type="synonym">obg</name>
    <name evidence="14" type="ORF">GCU60_12725</name>
</gene>
<proteinExistence type="inferred from homology"/>
<dbReference type="NCBIfam" id="NF008954">
    <property type="entry name" value="PRK12296.1"/>
    <property type="match status" value="1"/>
</dbReference>
<dbReference type="Proteomes" id="UP000479241">
    <property type="component" value="Unassembled WGS sequence"/>
</dbReference>
<dbReference type="InterPro" id="IPR036726">
    <property type="entry name" value="GTP1_OBG_dom_sf"/>
</dbReference>
<keyword evidence="5 9" id="KW-0547">Nucleotide-binding</keyword>
<dbReference type="GO" id="GO:0000287">
    <property type="term" value="F:magnesium ion binding"/>
    <property type="evidence" value="ECO:0007669"/>
    <property type="project" value="InterPro"/>
</dbReference>
<dbReference type="GO" id="GO:0005737">
    <property type="term" value="C:cytoplasm"/>
    <property type="evidence" value="ECO:0007669"/>
    <property type="project" value="UniProtKB-SubCell"/>
</dbReference>
<evidence type="ECO:0000256" key="6">
    <source>
        <dbReference type="ARBA" id="ARBA00022801"/>
    </source>
</evidence>
<dbReference type="NCBIfam" id="TIGR03595">
    <property type="entry name" value="Obg_CgtA_exten"/>
    <property type="match status" value="1"/>
</dbReference>
<evidence type="ECO:0000313" key="14">
    <source>
        <dbReference type="EMBL" id="NEK86610.1"/>
    </source>
</evidence>
<dbReference type="PANTHER" id="PTHR11702:SF31">
    <property type="entry name" value="MITOCHONDRIAL RIBOSOME-ASSOCIATED GTPASE 2"/>
    <property type="match status" value="1"/>
</dbReference>
<dbReference type="InterPro" id="IPR027417">
    <property type="entry name" value="P-loop_NTPase"/>
</dbReference>
<dbReference type="NCBIfam" id="NF008955">
    <property type="entry name" value="PRK12297.1"/>
    <property type="match status" value="1"/>
</dbReference>
<feature type="region of interest" description="Disordered" evidence="10">
    <location>
        <begin position="61"/>
        <end position="89"/>
    </location>
</feature>
<dbReference type="NCBIfam" id="NF008956">
    <property type="entry name" value="PRK12299.1"/>
    <property type="match status" value="1"/>
</dbReference>
<dbReference type="CDD" id="cd01898">
    <property type="entry name" value="Obg"/>
    <property type="match status" value="1"/>
</dbReference>
<dbReference type="PROSITE" id="PS51883">
    <property type="entry name" value="OBG"/>
    <property type="match status" value="1"/>
</dbReference>
<evidence type="ECO:0000259" key="11">
    <source>
        <dbReference type="PROSITE" id="PS51710"/>
    </source>
</evidence>
<evidence type="ECO:0000256" key="4">
    <source>
        <dbReference type="ARBA" id="ARBA00022723"/>
    </source>
</evidence>
<sequence length="525" mass="54876">MAAFVDRVTIHVAAGNGGHGVSSVHREKYKPLGGPDGGNGGDGGDVVLEVDPSAHTLLDFHHRPHQKAANGRPGAGSNRHGARGEDRVLRVPEGTVVTTPDGRQIADLVGAGTRVVLAHGGKGGLGNAALANARRKAPGFALLGEPGEAFDAVLELKSIADVGLVGYPSAGKSSLVAAMSSARPKIADYPFTTLVPNLGVIRSGDTVYTMADVPGLIPGASTGKGLGLQFLRHVERCAVLVHVVDMATMEPGRDPESDIEALEHELAEYGGEELDLVGRLRIAVLNKIDVPDGRELVDLVRATLEARGLAVYAVSAATGEGLKEFGFALAAAVEEHRAALPAPEPVRITLTPRAVDDSGFTVERDPDDADGFVVRGVKPERWVRQTDFTNDEAVGFLADRLNRLGVEEQLAKAGAREGDAVTIGGVTFDWAPTLPAGTLTAEESAGLGGRGTDNRLENNERLGAAERLAAKKARRTPFEVSDQGWTDEDLSGLDDTDIDDDEDDADDDAPVDGATAGEALVDGDR</sequence>
<dbReference type="EC" id="3.6.5.-" evidence="9"/>
<evidence type="ECO:0000256" key="10">
    <source>
        <dbReference type="SAM" id="MobiDB-lite"/>
    </source>
</evidence>
<evidence type="ECO:0000313" key="15">
    <source>
        <dbReference type="Proteomes" id="UP000479241"/>
    </source>
</evidence>
<dbReference type="Pfam" id="PF01018">
    <property type="entry name" value="GTP1_OBG"/>
    <property type="match status" value="1"/>
</dbReference>
<dbReference type="Gene3D" id="3.40.50.300">
    <property type="entry name" value="P-loop containing nucleotide triphosphate hydrolases"/>
    <property type="match status" value="1"/>
</dbReference>
<evidence type="ECO:0000256" key="3">
    <source>
        <dbReference type="ARBA" id="ARBA00022490"/>
    </source>
</evidence>
<dbReference type="InterPro" id="IPR006169">
    <property type="entry name" value="GTP1_OBG_dom"/>
</dbReference>
<keyword evidence="8 9" id="KW-0342">GTP-binding</keyword>
<dbReference type="Pfam" id="PF09269">
    <property type="entry name" value="DUF1967"/>
    <property type="match status" value="1"/>
</dbReference>
<dbReference type="Pfam" id="PF01926">
    <property type="entry name" value="MMR_HSR1"/>
    <property type="match status" value="1"/>
</dbReference>
<comment type="function">
    <text evidence="9">An essential GTPase which binds GTP, GDP and possibly (p)ppGpp with moderate affinity, with high nucleotide exchange rates and a fairly low GTP hydrolysis rate. Plays a role in control of the cell cycle, stress response, ribosome biogenesis and in those bacteria that undergo differentiation, in morphogenesis control.</text>
</comment>
<evidence type="ECO:0000256" key="5">
    <source>
        <dbReference type="ARBA" id="ARBA00022741"/>
    </source>
</evidence>
<feature type="domain" description="Obg" evidence="13">
    <location>
        <begin position="2"/>
        <end position="159"/>
    </location>
</feature>
<evidence type="ECO:0000259" key="12">
    <source>
        <dbReference type="PROSITE" id="PS51881"/>
    </source>
</evidence>
<dbReference type="PROSITE" id="PS00905">
    <property type="entry name" value="GTP1_OBG"/>
    <property type="match status" value="1"/>
</dbReference>
<dbReference type="InterPro" id="IPR045086">
    <property type="entry name" value="OBG_GTPase"/>
</dbReference>
<feature type="binding site" evidence="9">
    <location>
        <position position="173"/>
    </location>
    <ligand>
        <name>Mg(2+)</name>
        <dbReference type="ChEBI" id="CHEBI:18420"/>
    </ligand>
</feature>
<dbReference type="HAMAP" id="MF_01454">
    <property type="entry name" value="GTPase_Obg"/>
    <property type="match status" value="1"/>
</dbReference>
<accession>A0A6L9W595</accession>
<dbReference type="PANTHER" id="PTHR11702">
    <property type="entry name" value="DEVELOPMENTALLY REGULATED GTP-BINDING PROTEIN-RELATED"/>
    <property type="match status" value="1"/>
</dbReference>
<reference evidence="14 15" key="1">
    <citation type="submission" date="2019-12" db="EMBL/GenBank/DDBJ databases">
        <title>the WGS of Blastococcus saxobsidens 67B17.</title>
        <authorList>
            <person name="Jiang Z."/>
        </authorList>
    </citation>
    <scope>NUCLEOTIDE SEQUENCE [LARGE SCALE GENOMIC DNA]</scope>
    <source>
        <strain evidence="14 15">67B17</strain>
    </source>
</reference>
<feature type="binding site" evidence="9">
    <location>
        <begin position="315"/>
        <end position="317"/>
    </location>
    <ligand>
        <name>GTP</name>
        <dbReference type="ChEBI" id="CHEBI:37565"/>
    </ligand>
</feature>
<evidence type="ECO:0000256" key="8">
    <source>
        <dbReference type="ARBA" id="ARBA00023134"/>
    </source>
</evidence>
<dbReference type="SUPFAM" id="SSF52540">
    <property type="entry name" value="P-loop containing nucleoside triphosphate hydrolases"/>
    <property type="match status" value="1"/>
</dbReference>
<dbReference type="InterPro" id="IPR014100">
    <property type="entry name" value="GTP-bd_Obg/CgtA"/>
</dbReference>
<evidence type="ECO:0000256" key="2">
    <source>
        <dbReference type="ARBA" id="ARBA00007699"/>
    </source>
</evidence>
<comment type="subunit">
    <text evidence="9">Monomer.</text>
</comment>
<dbReference type="EMBL" id="JAAGWG010000017">
    <property type="protein sequence ID" value="NEK86610.1"/>
    <property type="molecule type" value="Genomic_DNA"/>
</dbReference>
<feature type="domain" description="OCT" evidence="12">
    <location>
        <begin position="352"/>
        <end position="432"/>
    </location>
</feature>
<feature type="region of interest" description="Disordered" evidence="10">
    <location>
        <begin position="18"/>
        <end position="44"/>
    </location>
</feature>
<comment type="similarity">
    <text evidence="2 9">Belongs to the TRAFAC class OBG-HflX-like GTPase superfamily. OBG GTPase family.</text>
</comment>
<comment type="cofactor">
    <cofactor evidence="1 9">
        <name>Mg(2+)</name>
        <dbReference type="ChEBI" id="CHEBI:18420"/>
    </cofactor>
</comment>
<dbReference type="GO" id="GO:0042254">
    <property type="term" value="P:ribosome biogenesis"/>
    <property type="evidence" value="ECO:0007669"/>
    <property type="project" value="UniProtKB-UniRule"/>
</dbReference>
<dbReference type="InterPro" id="IPR015349">
    <property type="entry name" value="OCT_dom"/>
</dbReference>
<evidence type="ECO:0000259" key="13">
    <source>
        <dbReference type="PROSITE" id="PS51883"/>
    </source>
</evidence>
<dbReference type="FunFam" id="2.70.210.12:FF:000001">
    <property type="entry name" value="GTPase Obg"/>
    <property type="match status" value="1"/>
</dbReference>
<dbReference type="RefSeq" id="WP_163205759.1">
    <property type="nucleotide sequence ID" value="NZ_JAAGWG010000017.1"/>
</dbReference>
<comment type="caution">
    <text evidence="14">The sequence shown here is derived from an EMBL/GenBank/DDBJ whole genome shotgun (WGS) entry which is preliminary data.</text>
</comment>
<dbReference type="GO" id="GO:0005525">
    <property type="term" value="F:GTP binding"/>
    <property type="evidence" value="ECO:0007669"/>
    <property type="project" value="UniProtKB-UniRule"/>
</dbReference>
<dbReference type="GO" id="GO:0003924">
    <property type="term" value="F:GTPase activity"/>
    <property type="evidence" value="ECO:0007669"/>
    <property type="project" value="UniProtKB-UniRule"/>
</dbReference>
<protein>
    <recommendedName>
        <fullName evidence="9">GTPase Obg</fullName>
        <ecNumber evidence="9">3.6.5.-</ecNumber>
    </recommendedName>
    <alternativeName>
        <fullName evidence="9">GTP-binding protein Obg</fullName>
    </alternativeName>
</protein>
<feature type="compositionally biased region" description="Gly residues" evidence="10">
    <location>
        <begin position="34"/>
        <end position="44"/>
    </location>
</feature>
<evidence type="ECO:0000256" key="9">
    <source>
        <dbReference type="HAMAP-Rule" id="MF_01454"/>
    </source>
</evidence>
<comment type="subcellular location">
    <subcellularLocation>
        <location evidence="9">Cytoplasm</location>
    </subcellularLocation>
</comment>
<feature type="region of interest" description="Disordered" evidence="10">
    <location>
        <begin position="467"/>
        <end position="525"/>
    </location>
</feature>
<dbReference type="InterPro" id="IPR031167">
    <property type="entry name" value="G_OBG"/>
</dbReference>
<dbReference type="SUPFAM" id="SSF102741">
    <property type="entry name" value="Obg GTP-binding protein C-terminal domain"/>
    <property type="match status" value="1"/>
</dbReference>
<feature type="binding site" evidence="9">
    <location>
        <begin position="191"/>
        <end position="195"/>
    </location>
    <ligand>
        <name>GTP</name>
        <dbReference type="ChEBI" id="CHEBI:37565"/>
    </ligand>
</feature>
<feature type="binding site" evidence="9">
    <location>
        <begin position="212"/>
        <end position="215"/>
    </location>
    <ligand>
        <name>GTP</name>
        <dbReference type="ChEBI" id="CHEBI:37565"/>
    </ligand>
</feature>
<dbReference type="Gene3D" id="3.30.300.350">
    <property type="entry name" value="GTP-binding protein OBG, C-terminal domain"/>
    <property type="match status" value="1"/>
</dbReference>
<dbReference type="PROSITE" id="PS51881">
    <property type="entry name" value="OCT"/>
    <property type="match status" value="1"/>
</dbReference>
<keyword evidence="4 9" id="KW-0479">Metal-binding</keyword>
<dbReference type="SUPFAM" id="SSF82051">
    <property type="entry name" value="Obg GTP-binding protein N-terminal domain"/>
    <property type="match status" value="1"/>
</dbReference>